<dbReference type="Proteomes" id="UP000258613">
    <property type="component" value="Plasmid pAArc-Mg-01"/>
</dbReference>
<reference evidence="2 3" key="1">
    <citation type="submission" date="2018-02" db="EMBL/GenBank/DDBJ databases">
        <title>Phenotypic and genomic properties of facultatively anaerobic sulfur-reducing natronoarchaea from hypersaline soda lakes.</title>
        <authorList>
            <person name="Sorokin D.Y."/>
            <person name="Kublanov I.V."/>
            <person name="Roman P."/>
            <person name="Sinninghe Damste J.S."/>
            <person name="Golyshin P.N."/>
            <person name="Rojo D."/>
            <person name="Ciordia S."/>
            <person name="Mena M.D.C."/>
            <person name="Ferrer M."/>
            <person name="Messina E."/>
            <person name="Smedile F."/>
            <person name="La Spada G."/>
            <person name="La Cono V."/>
            <person name="Yakimov M.M."/>
        </authorList>
    </citation>
    <scope>NUCLEOTIDE SEQUENCE [LARGE SCALE GENOMIC DNA]</scope>
    <source>
        <strain evidence="2 3">AArc-Mg</strain>
        <plasmid evidence="3">paarc-mg-01</plasmid>
    </source>
</reference>
<geneLocation type="plasmid" evidence="3">
    <name>paarc-mg-01</name>
</geneLocation>
<dbReference type="KEGG" id="nag:AArcMg_4154"/>
<keyword evidence="2" id="KW-0614">Plasmid</keyword>
<feature type="compositionally biased region" description="Acidic residues" evidence="1">
    <location>
        <begin position="96"/>
        <end position="119"/>
    </location>
</feature>
<protein>
    <submittedName>
        <fullName evidence="2">Uncharacterized protein</fullName>
    </submittedName>
</protein>
<evidence type="ECO:0000256" key="1">
    <source>
        <dbReference type="SAM" id="MobiDB-lite"/>
    </source>
</evidence>
<dbReference type="AlphaFoldDB" id="A0A346PKD4"/>
<gene>
    <name evidence="2" type="ORF">AArcMg_4154</name>
</gene>
<organism evidence="2 3">
    <name type="scientific">Natrarchaeobaculum sulfurireducens</name>
    <dbReference type="NCBI Taxonomy" id="2044521"/>
    <lineage>
        <taxon>Archaea</taxon>
        <taxon>Methanobacteriati</taxon>
        <taxon>Methanobacteriota</taxon>
        <taxon>Stenosarchaea group</taxon>
        <taxon>Halobacteria</taxon>
        <taxon>Halobacteriales</taxon>
        <taxon>Natrialbaceae</taxon>
        <taxon>Natrarchaeobaculum</taxon>
    </lineage>
</organism>
<proteinExistence type="predicted"/>
<dbReference type="RefSeq" id="WP_228442301.1">
    <property type="nucleotide sequence ID" value="NZ_CP024046.1"/>
</dbReference>
<name>A0A346PKD4_9EURY</name>
<evidence type="ECO:0000313" key="2">
    <source>
        <dbReference type="EMBL" id="AXR79979.1"/>
    </source>
</evidence>
<dbReference type="GeneID" id="37640435"/>
<keyword evidence="3" id="KW-1185">Reference proteome</keyword>
<dbReference type="EMBL" id="CP027032">
    <property type="protein sequence ID" value="AXR79979.1"/>
    <property type="molecule type" value="Genomic_DNA"/>
</dbReference>
<accession>A0A346PKD4</accession>
<sequence>MNDRGWYFRGLINLCSGIQNIQNSNFRSQVMVLDRDDFLQTSNVHRTTETTTVSRRRALQAGLVTVVSLAGCLDNESSSDPTNGGGDESDSNGGSDEPEEEATDDDAETEESDDTDEDPLSVVYEFLEAAVEDDLDRMSELSHSLNPLDPVAWVEDGWEFRGGGDEEDLEGLDAEVVDDDAVVEDVFELEGAEFWFEEEELTETLDGEDMAAAEITVDDPTEDDTIWMLATEDGEWRSLFAAPIDDRPDDPEEVFEEPIEDENDDAVVEIDWEHDSPTSDIQQAAVVLTDERGVDANRIEIESTIEGASNGAFDRDDDEFTATWEDVTLYVPYDTDGDQIVVTAINEEENESEVVHREQYIP</sequence>
<feature type="region of interest" description="Disordered" evidence="1">
    <location>
        <begin position="73"/>
        <end position="119"/>
    </location>
</feature>
<evidence type="ECO:0000313" key="3">
    <source>
        <dbReference type="Proteomes" id="UP000258613"/>
    </source>
</evidence>